<comment type="caution">
    <text evidence="1">The sequence shown here is derived from an EMBL/GenBank/DDBJ whole genome shotgun (WGS) entry which is preliminary data.</text>
</comment>
<protein>
    <submittedName>
        <fullName evidence="1">Uncharacterized protein</fullName>
    </submittedName>
</protein>
<sequence length="136" mass="16040">MKFSLIVNDLLEFQEKFFQGSSEWQNLLFIPHGCTMIQICTNYMCTIRVEENEIFKIFIATQNVMERHVKTWVLTLDLFLLKCEKAFEKILKCVYEVDVTKLADMMRYDMSCIKGFGCARLSVENCNLWCCCYCCC</sequence>
<evidence type="ECO:0000313" key="2">
    <source>
        <dbReference type="Proteomes" id="UP000276133"/>
    </source>
</evidence>
<dbReference type="Proteomes" id="UP000276133">
    <property type="component" value="Unassembled WGS sequence"/>
</dbReference>
<organism evidence="1 2">
    <name type="scientific">Brachionus plicatilis</name>
    <name type="common">Marine rotifer</name>
    <name type="synonym">Brachionus muelleri</name>
    <dbReference type="NCBI Taxonomy" id="10195"/>
    <lineage>
        <taxon>Eukaryota</taxon>
        <taxon>Metazoa</taxon>
        <taxon>Spiralia</taxon>
        <taxon>Gnathifera</taxon>
        <taxon>Rotifera</taxon>
        <taxon>Eurotatoria</taxon>
        <taxon>Monogononta</taxon>
        <taxon>Pseudotrocha</taxon>
        <taxon>Ploima</taxon>
        <taxon>Brachionidae</taxon>
        <taxon>Brachionus</taxon>
    </lineage>
</organism>
<proteinExistence type="predicted"/>
<name>A0A3M7S5K7_BRAPC</name>
<reference evidence="1 2" key="1">
    <citation type="journal article" date="2018" name="Sci. Rep.">
        <title>Genomic signatures of local adaptation to the degree of environmental predictability in rotifers.</title>
        <authorList>
            <person name="Franch-Gras L."/>
            <person name="Hahn C."/>
            <person name="Garcia-Roger E.M."/>
            <person name="Carmona M.J."/>
            <person name="Serra M."/>
            <person name="Gomez A."/>
        </authorList>
    </citation>
    <scope>NUCLEOTIDE SEQUENCE [LARGE SCALE GENOMIC DNA]</scope>
    <source>
        <strain evidence="1">HYR1</strain>
    </source>
</reference>
<evidence type="ECO:0000313" key="1">
    <source>
        <dbReference type="EMBL" id="RNA31032.1"/>
    </source>
</evidence>
<dbReference type="AlphaFoldDB" id="A0A3M7S5K7"/>
<keyword evidence="2" id="KW-1185">Reference proteome</keyword>
<dbReference type="EMBL" id="REGN01002003">
    <property type="protein sequence ID" value="RNA31032.1"/>
    <property type="molecule type" value="Genomic_DNA"/>
</dbReference>
<gene>
    <name evidence="1" type="ORF">BpHYR1_018682</name>
</gene>
<accession>A0A3M7S5K7</accession>